<evidence type="ECO:0000313" key="1">
    <source>
        <dbReference type="EMBL" id="GAH31082.1"/>
    </source>
</evidence>
<dbReference type="InterPro" id="IPR017945">
    <property type="entry name" value="DHBP_synth_RibB-like_a/b_dom"/>
</dbReference>
<evidence type="ECO:0008006" key="2">
    <source>
        <dbReference type="Google" id="ProtNLM"/>
    </source>
</evidence>
<gene>
    <name evidence="1" type="ORF">S03H2_03770</name>
</gene>
<comment type="caution">
    <text evidence="1">The sequence shown here is derived from an EMBL/GenBank/DDBJ whole genome shotgun (WGS) entry which is preliminary data.</text>
</comment>
<organism evidence="1">
    <name type="scientific">marine sediment metagenome</name>
    <dbReference type="NCBI Taxonomy" id="412755"/>
    <lineage>
        <taxon>unclassified sequences</taxon>
        <taxon>metagenomes</taxon>
        <taxon>ecological metagenomes</taxon>
    </lineage>
</organism>
<dbReference type="EMBL" id="BARU01001428">
    <property type="protein sequence ID" value="GAH31082.1"/>
    <property type="molecule type" value="Genomic_DNA"/>
</dbReference>
<reference evidence="1" key="1">
    <citation type="journal article" date="2014" name="Front. Microbiol.">
        <title>High frequency of phylogenetically diverse reductive dehalogenase-homologous genes in deep subseafloor sedimentary metagenomes.</title>
        <authorList>
            <person name="Kawai M."/>
            <person name="Futagami T."/>
            <person name="Toyoda A."/>
            <person name="Takaki Y."/>
            <person name="Nishi S."/>
            <person name="Hori S."/>
            <person name="Arai W."/>
            <person name="Tsubouchi T."/>
            <person name="Morono Y."/>
            <person name="Uchiyama I."/>
            <person name="Ito T."/>
            <person name="Fujiyama A."/>
            <person name="Inagaki F."/>
            <person name="Takami H."/>
        </authorList>
    </citation>
    <scope>NUCLEOTIDE SEQUENCE</scope>
    <source>
        <strain evidence="1">Expedition CK06-06</strain>
    </source>
</reference>
<accession>X1EEQ5</accession>
<dbReference type="SUPFAM" id="SSF55821">
    <property type="entry name" value="YrdC/RibB"/>
    <property type="match status" value="1"/>
</dbReference>
<proteinExistence type="predicted"/>
<protein>
    <recommendedName>
        <fullName evidence="2">YrdC-like domain-containing protein</fullName>
    </recommendedName>
</protein>
<name>X1EEQ5_9ZZZZ</name>
<dbReference type="AlphaFoldDB" id="X1EEQ5"/>
<sequence>MWKAEKTPTKNSGNEVAKAIKSEATINSLMIKINPQKLDKNVIQKVAKIIKRGRLIAFPTETV</sequence>
<dbReference type="Gene3D" id="3.90.870.10">
    <property type="entry name" value="DHBP synthase"/>
    <property type="match status" value="1"/>
</dbReference>